<keyword evidence="3" id="KW-1185">Reference proteome</keyword>
<evidence type="ECO:0000313" key="2">
    <source>
        <dbReference type="EMBL" id="KAF9971616.1"/>
    </source>
</evidence>
<evidence type="ECO:0000256" key="1">
    <source>
        <dbReference type="SAM" id="MobiDB-lite"/>
    </source>
</evidence>
<dbReference type="OrthoDB" id="2402888at2759"/>
<proteinExistence type="predicted"/>
<sequence>MSVFGSTSHNSETQFFAMDYKGLFRVRTLTSMMVPMQAASFAPGMQQCILACLEFVLHVLDESERRNSAPKVTSQEERDHFLESAAAIPTTSSTPKKSIFRTQ</sequence>
<evidence type="ECO:0000313" key="3">
    <source>
        <dbReference type="Proteomes" id="UP000749646"/>
    </source>
</evidence>
<gene>
    <name evidence="2" type="ORF">BGZ65_010313</name>
</gene>
<feature type="compositionally biased region" description="Polar residues" evidence="1">
    <location>
        <begin position="89"/>
        <end position="103"/>
    </location>
</feature>
<organism evidence="2 3">
    <name type="scientific">Modicella reniformis</name>
    <dbReference type="NCBI Taxonomy" id="1440133"/>
    <lineage>
        <taxon>Eukaryota</taxon>
        <taxon>Fungi</taxon>
        <taxon>Fungi incertae sedis</taxon>
        <taxon>Mucoromycota</taxon>
        <taxon>Mortierellomycotina</taxon>
        <taxon>Mortierellomycetes</taxon>
        <taxon>Mortierellales</taxon>
        <taxon>Mortierellaceae</taxon>
        <taxon>Modicella</taxon>
    </lineage>
</organism>
<accession>A0A9P6JFX5</accession>
<dbReference type="Proteomes" id="UP000749646">
    <property type="component" value="Unassembled WGS sequence"/>
</dbReference>
<protein>
    <submittedName>
        <fullName evidence="2">Uncharacterized protein</fullName>
    </submittedName>
</protein>
<comment type="caution">
    <text evidence="2">The sequence shown here is derived from an EMBL/GenBank/DDBJ whole genome shotgun (WGS) entry which is preliminary data.</text>
</comment>
<reference evidence="2" key="1">
    <citation type="journal article" date="2020" name="Fungal Divers.">
        <title>Resolving the Mortierellaceae phylogeny through synthesis of multi-gene phylogenetics and phylogenomics.</title>
        <authorList>
            <person name="Vandepol N."/>
            <person name="Liber J."/>
            <person name="Desiro A."/>
            <person name="Na H."/>
            <person name="Kennedy M."/>
            <person name="Barry K."/>
            <person name="Grigoriev I.V."/>
            <person name="Miller A.N."/>
            <person name="O'Donnell K."/>
            <person name="Stajich J.E."/>
            <person name="Bonito G."/>
        </authorList>
    </citation>
    <scope>NUCLEOTIDE SEQUENCE</scope>
    <source>
        <strain evidence="2">MES-2147</strain>
    </source>
</reference>
<feature type="region of interest" description="Disordered" evidence="1">
    <location>
        <begin position="66"/>
        <end position="103"/>
    </location>
</feature>
<dbReference type="EMBL" id="JAAAHW010004784">
    <property type="protein sequence ID" value="KAF9971616.1"/>
    <property type="molecule type" value="Genomic_DNA"/>
</dbReference>
<dbReference type="AlphaFoldDB" id="A0A9P6JFX5"/>
<name>A0A9P6JFX5_9FUNG</name>